<keyword evidence="3" id="KW-1185">Reference proteome</keyword>
<name>A0A0E3ZC85_9BACT</name>
<gene>
    <name evidence="2" type="ORF">PKOR_03215</name>
</gene>
<dbReference type="Gene3D" id="2.70.98.50">
    <property type="entry name" value="putative glycoside hydrolase family protein from bacillus halodurans"/>
    <property type="match status" value="1"/>
</dbReference>
<feature type="domain" description="Glycosyl hydrolase family 95 N-terminal" evidence="1">
    <location>
        <begin position="2"/>
        <end position="70"/>
    </location>
</feature>
<dbReference type="HOGENOM" id="CLU_2524703_0_0_10"/>
<dbReference type="KEGG" id="pko:PKOR_03215"/>
<evidence type="ECO:0000259" key="1">
    <source>
        <dbReference type="Pfam" id="PF14498"/>
    </source>
</evidence>
<dbReference type="AlphaFoldDB" id="A0A0E3ZC85"/>
<reference evidence="2 3" key="1">
    <citation type="journal article" date="2015" name="Sci. Rep.">
        <title>Unraveling adaptation of Pontibacter korlensis to radiation and infertility in desert through complete genome and comparative transcriptomic analysis.</title>
        <authorList>
            <person name="Dai J."/>
            <person name="Dai W."/>
            <person name="Qiu C."/>
            <person name="Yang Z."/>
            <person name="Zhang Y."/>
            <person name="Zhou M."/>
            <person name="Zhang L."/>
            <person name="Fang C."/>
            <person name="Gao Q."/>
            <person name="Yang Q."/>
            <person name="Li X."/>
            <person name="Wang Z."/>
            <person name="Wang Z."/>
            <person name="Jia Z."/>
            <person name="Chen X."/>
        </authorList>
    </citation>
    <scope>NUCLEOTIDE SEQUENCE [LARGE SCALE GENOMIC DNA]</scope>
    <source>
        <strain evidence="2 3">X14-1T</strain>
    </source>
</reference>
<sequence length="84" mass="9838">MDIEQAIISVINKVGWVIYKREMFLSIPDDVIMNRPTDKPKSITCALRMSSSHQKYEETAMQNQMVLSVWYKAFFRLAAFRFGD</sequence>
<dbReference type="EMBL" id="CP009621">
    <property type="protein sequence ID" value="AKD02320.1"/>
    <property type="molecule type" value="Genomic_DNA"/>
</dbReference>
<dbReference type="InterPro" id="IPR027414">
    <property type="entry name" value="GH95_N_dom"/>
</dbReference>
<dbReference type="OrthoDB" id="9802600at2"/>
<evidence type="ECO:0000313" key="3">
    <source>
        <dbReference type="Proteomes" id="UP000033109"/>
    </source>
</evidence>
<protein>
    <recommendedName>
        <fullName evidence="1">Glycosyl hydrolase family 95 N-terminal domain-containing protein</fullName>
    </recommendedName>
</protein>
<organism evidence="2 3">
    <name type="scientific">Pontibacter korlensis</name>
    <dbReference type="NCBI Taxonomy" id="400092"/>
    <lineage>
        <taxon>Bacteria</taxon>
        <taxon>Pseudomonadati</taxon>
        <taxon>Bacteroidota</taxon>
        <taxon>Cytophagia</taxon>
        <taxon>Cytophagales</taxon>
        <taxon>Hymenobacteraceae</taxon>
        <taxon>Pontibacter</taxon>
    </lineage>
</organism>
<dbReference type="Pfam" id="PF14498">
    <property type="entry name" value="Glyco_hyd_65N_2"/>
    <property type="match status" value="1"/>
</dbReference>
<evidence type="ECO:0000313" key="2">
    <source>
        <dbReference type="EMBL" id="AKD02320.1"/>
    </source>
</evidence>
<accession>A0A0E3ZC85</accession>
<dbReference type="Proteomes" id="UP000033109">
    <property type="component" value="Chromosome"/>
</dbReference>
<dbReference type="PATRIC" id="fig|400092.3.peg.731"/>
<proteinExistence type="predicted"/>
<dbReference type="RefSeq" id="WP_046309102.1">
    <property type="nucleotide sequence ID" value="NZ_CBCSCY010000037.1"/>
</dbReference>